<dbReference type="OrthoDB" id="1748983at2759"/>
<dbReference type="InterPro" id="IPR043502">
    <property type="entry name" value="DNA/RNA_pol_sf"/>
</dbReference>
<reference evidence="2 3" key="1">
    <citation type="submission" date="2019-09" db="EMBL/GenBank/DDBJ databases">
        <authorList>
            <person name="Ou C."/>
        </authorList>
    </citation>
    <scope>NUCLEOTIDE SEQUENCE [LARGE SCALE GENOMIC DNA]</scope>
    <source>
        <strain evidence="2">S2</strain>
        <tissue evidence="2">Leaf</tissue>
    </source>
</reference>
<dbReference type="CDD" id="cd01650">
    <property type="entry name" value="RT_nLTR_like"/>
    <property type="match status" value="1"/>
</dbReference>
<proteinExistence type="predicted"/>
<dbReference type="AlphaFoldDB" id="A0A5N5HVP1"/>
<evidence type="ECO:0000313" key="3">
    <source>
        <dbReference type="Proteomes" id="UP000327157"/>
    </source>
</evidence>
<dbReference type="InterPro" id="IPR052343">
    <property type="entry name" value="Retrotransposon-Effector_Assoc"/>
</dbReference>
<dbReference type="SUPFAM" id="SSF56672">
    <property type="entry name" value="DNA/RNA polymerases"/>
    <property type="match status" value="1"/>
</dbReference>
<gene>
    <name evidence="2" type="ORF">D8674_007741</name>
</gene>
<dbReference type="InterPro" id="IPR000477">
    <property type="entry name" value="RT_dom"/>
</dbReference>
<protein>
    <recommendedName>
        <fullName evidence="1">Reverse transcriptase domain-containing protein</fullName>
    </recommendedName>
</protein>
<dbReference type="PANTHER" id="PTHR46890:SF48">
    <property type="entry name" value="RNA-DIRECTED DNA POLYMERASE"/>
    <property type="match status" value="1"/>
</dbReference>
<dbReference type="Pfam" id="PF00078">
    <property type="entry name" value="RVT_1"/>
    <property type="match status" value="1"/>
</dbReference>
<name>A0A5N5HVP1_9ROSA</name>
<dbReference type="EMBL" id="SMOL01000143">
    <property type="protein sequence ID" value="KAB2630222.1"/>
    <property type="molecule type" value="Genomic_DNA"/>
</dbReference>
<evidence type="ECO:0000259" key="1">
    <source>
        <dbReference type="Pfam" id="PF00078"/>
    </source>
</evidence>
<comment type="caution">
    <text evidence="2">The sequence shown here is derived from an EMBL/GenBank/DDBJ whole genome shotgun (WGS) entry which is preliminary data.</text>
</comment>
<organism evidence="2 3">
    <name type="scientific">Pyrus ussuriensis x Pyrus communis</name>
    <dbReference type="NCBI Taxonomy" id="2448454"/>
    <lineage>
        <taxon>Eukaryota</taxon>
        <taxon>Viridiplantae</taxon>
        <taxon>Streptophyta</taxon>
        <taxon>Embryophyta</taxon>
        <taxon>Tracheophyta</taxon>
        <taxon>Spermatophyta</taxon>
        <taxon>Magnoliopsida</taxon>
        <taxon>eudicotyledons</taxon>
        <taxon>Gunneridae</taxon>
        <taxon>Pentapetalae</taxon>
        <taxon>rosids</taxon>
        <taxon>fabids</taxon>
        <taxon>Rosales</taxon>
        <taxon>Rosaceae</taxon>
        <taxon>Amygdaloideae</taxon>
        <taxon>Maleae</taxon>
        <taxon>Pyrus</taxon>
    </lineage>
</organism>
<sequence>MVSARIDRLGEIEEQFWQQRSRRLNSTHIVLVPKTNNPDSVGQFRPISLCNYSYKIVSKILANRLKPLLSEVISSTQSAFVMGRQIQDNIGIAHEMFHFLKLRKAKSKFEMGVKLDMHKAYDRVEWDFLEAVMEKLGFCPHWRNLVMGCVKTVEFAIILNGQPGKHFIPSRGLRQGDPLCLRTFSSLLERSWQG</sequence>
<evidence type="ECO:0000313" key="2">
    <source>
        <dbReference type="EMBL" id="KAB2630222.1"/>
    </source>
</evidence>
<dbReference type="Proteomes" id="UP000327157">
    <property type="component" value="Chromosome 12"/>
</dbReference>
<feature type="domain" description="Reverse transcriptase" evidence="1">
    <location>
        <begin position="33"/>
        <end position="188"/>
    </location>
</feature>
<dbReference type="PANTHER" id="PTHR46890">
    <property type="entry name" value="NON-LTR RETROLELEMENT REVERSE TRANSCRIPTASE-LIKE PROTEIN-RELATED"/>
    <property type="match status" value="1"/>
</dbReference>
<reference evidence="2 3" key="3">
    <citation type="submission" date="2019-11" db="EMBL/GenBank/DDBJ databases">
        <title>A de novo genome assembly of a pear dwarfing rootstock.</title>
        <authorList>
            <person name="Wang F."/>
            <person name="Wang J."/>
            <person name="Li S."/>
            <person name="Zhang Y."/>
            <person name="Fang M."/>
            <person name="Ma L."/>
            <person name="Zhao Y."/>
            <person name="Jiang S."/>
        </authorList>
    </citation>
    <scope>NUCLEOTIDE SEQUENCE [LARGE SCALE GENOMIC DNA]</scope>
    <source>
        <strain evidence="2">S2</strain>
        <tissue evidence="2">Leaf</tissue>
    </source>
</reference>
<reference evidence="3" key="2">
    <citation type="submission" date="2019-10" db="EMBL/GenBank/DDBJ databases">
        <title>A de novo genome assembly of a pear dwarfing rootstock.</title>
        <authorList>
            <person name="Wang F."/>
            <person name="Wang J."/>
            <person name="Li S."/>
            <person name="Zhang Y."/>
            <person name="Fang M."/>
            <person name="Ma L."/>
            <person name="Zhao Y."/>
            <person name="Jiang S."/>
        </authorList>
    </citation>
    <scope>NUCLEOTIDE SEQUENCE [LARGE SCALE GENOMIC DNA]</scope>
</reference>
<keyword evidence="3" id="KW-1185">Reference proteome</keyword>
<accession>A0A5N5HVP1</accession>